<proteinExistence type="predicted"/>
<feature type="transmembrane region" description="Helical" evidence="5">
    <location>
        <begin position="96"/>
        <end position="112"/>
    </location>
</feature>
<dbReference type="InterPro" id="IPR009915">
    <property type="entry name" value="NnrU_dom"/>
</dbReference>
<feature type="domain" description="NnrU" evidence="6">
    <location>
        <begin position="4"/>
        <end position="177"/>
    </location>
</feature>
<evidence type="ECO:0000256" key="5">
    <source>
        <dbReference type="SAM" id="Phobius"/>
    </source>
</evidence>
<keyword evidence="4 5" id="KW-0472">Membrane</keyword>
<feature type="transmembrane region" description="Helical" evidence="5">
    <location>
        <begin position="157"/>
        <end position="175"/>
    </location>
</feature>
<evidence type="ECO:0000256" key="1">
    <source>
        <dbReference type="ARBA" id="ARBA00004141"/>
    </source>
</evidence>
<name>A0A1G9EIX2_9RHOB</name>
<keyword evidence="3 5" id="KW-1133">Transmembrane helix</keyword>
<feature type="transmembrane region" description="Helical" evidence="5">
    <location>
        <begin position="34"/>
        <end position="53"/>
    </location>
</feature>
<evidence type="ECO:0000313" key="7">
    <source>
        <dbReference type="EMBL" id="SDK76117.1"/>
    </source>
</evidence>
<evidence type="ECO:0000313" key="8">
    <source>
        <dbReference type="Proteomes" id="UP000199328"/>
    </source>
</evidence>
<evidence type="ECO:0000256" key="3">
    <source>
        <dbReference type="ARBA" id="ARBA00022989"/>
    </source>
</evidence>
<evidence type="ECO:0000256" key="2">
    <source>
        <dbReference type="ARBA" id="ARBA00022692"/>
    </source>
</evidence>
<feature type="transmembrane region" description="Helical" evidence="5">
    <location>
        <begin position="118"/>
        <end position="136"/>
    </location>
</feature>
<protein>
    <submittedName>
        <fullName evidence="7">NnrU protein</fullName>
    </submittedName>
</protein>
<sequence>MSWLVLGIALWWAGHLFKRVAPDLRASLGARGRGIAAAVILAGLVLMVIGYRAAPFEPVMTPPAWGIHANNLLMLLAVFLVGLGHSKSPLRRHIRHPMLTGVFVWATAHLLVNGDLASLVLFGSFLAWPVVEILLINAREPQWTPPQGGSATGTLRLVVISLVAYAAIAAVHMWLGHNPFPGA</sequence>
<feature type="transmembrane region" description="Helical" evidence="5">
    <location>
        <begin position="65"/>
        <end position="84"/>
    </location>
</feature>
<dbReference type="GO" id="GO:0016020">
    <property type="term" value="C:membrane"/>
    <property type="evidence" value="ECO:0007669"/>
    <property type="project" value="UniProtKB-SubCell"/>
</dbReference>
<dbReference type="RefSeq" id="WP_092500540.1">
    <property type="nucleotide sequence ID" value="NZ_FNFV01000004.1"/>
</dbReference>
<gene>
    <name evidence="7" type="ORF">SAMN05216257_104338</name>
</gene>
<comment type="subcellular location">
    <subcellularLocation>
        <location evidence="1">Membrane</location>
        <topology evidence="1">Multi-pass membrane protein</topology>
    </subcellularLocation>
</comment>
<organism evidence="7 8">
    <name type="scientific">Meinhardsimonia xiamenensis</name>
    <dbReference type="NCBI Taxonomy" id="990712"/>
    <lineage>
        <taxon>Bacteria</taxon>
        <taxon>Pseudomonadati</taxon>
        <taxon>Pseudomonadota</taxon>
        <taxon>Alphaproteobacteria</taxon>
        <taxon>Rhodobacterales</taxon>
        <taxon>Paracoccaceae</taxon>
        <taxon>Meinhardsimonia</taxon>
    </lineage>
</organism>
<accession>A0A1G9EIX2</accession>
<dbReference type="STRING" id="990712.SAMN05216257_104338"/>
<dbReference type="Pfam" id="PF07298">
    <property type="entry name" value="NnrU"/>
    <property type="match status" value="1"/>
</dbReference>
<dbReference type="EMBL" id="FNFV01000004">
    <property type="protein sequence ID" value="SDK76117.1"/>
    <property type="molecule type" value="Genomic_DNA"/>
</dbReference>
<dbReference type="OrthoDB" id="5293641at2"/>
<keyword evidence="2 5" id="KW-0812">Transmembrane</keyword>
<dbReference type="AlphaFoldDB" id="A0A1G9EIX2"/>
<keyword evidence="8" id="KW-1185">Reference proteome</keyword>
<evidence type="ECO:0000259" key="6">
    <source>
        <dbReference type="Pfam" id="PF07298"/>
    </source>
</evidence>
<reference evidence="8" key="1">
    <citation type="submission" date="2016-10" db="EMBL/GenBank/DDBJ databases">
        <authorList>
            <person name="Varghese N."/>
            <person name="Submissions S."/>
        </authorList>
    </citation>
    <scope>NUCLEOTIDE SEQUENCE [LARGE SCALE GENOMIC DNA]</scope>
    <source>
        <strain evidence="8">CGMCC 1.10789</strain>
    </source>
</reference>
<dbReference type="Proteomes" id="UP000199328">
    <property type="component" value="Unassembled WGS sequence"/>
</dbReference>
<evidence type="ECO:0000256" key="4">
    <source>
        <dbReference type="ARBA" id="ARBA00023136"/>
    </source>
</evidence>